<comment type="caution">
    <text evidence="1">The sequence shown here is derived from an EMBL/GenBank/DDBJ whole genome shotgun (WGS) entry which is preliminary data.</text>
</comment>
<protein>
    <submittedName>
        <fullName evidence="1">Uncharacterized protein</fullName>
    </submittedName>
</protein>
<reference evidence="1 2" key="1">
    <citation type="journal article" date="2022" name="bioRxiv">
        <title>Genomics of Preaxostyla Flagellates Illuminates Evolutionary Transitions and the Path Towards Mitochondrial Loss.</title>
        <authorList>
            <person name="Novak L.V.F."/>
            <person name="Treitli S.C."/>
            <person name="Pyrih J."/>
            <person name="Halakuc P."/>
            <person name="Pipaliya S.V."/>
            <person name="Vacek V."/>
            <person name="Brzon O."/>
            <person name="Soukal P."/>
            <person name="Eme L."/>
            <person name="Dacks J.B."/>
            <person name="Karnkowska A."/>
            <person name="Elias M."/>
            <person name="Hampl V."/>
        </authorList>
    </citation>
    <scope>NUCLEOTIDE SEQUENCE [LARGE SCALE GENOMIC DNA]</scope>
    <source>
        <strain evidence="1">NAU3</strain>
        <tissue evidence="1">Gut</tissue>
    </source>
</reference>
<accession>A0ABQ9WRV0</accession>
<dbReference type="EMBL" id="JARBJD010000423">
    <property type="protein sequence ID" value="KAK2942230.1"/>
    <property type="molecule type" value="Genomic_DNA"/>
</dbReference>
<evidence type="ECO:0000313" key="2">
    <source>
        <dbReference type="Proteomes" id="UP001281761"/>
    </source>
</evidence>
<dbReference type="Proteomes" id="UP001281761">
    <property type="component" value="Unassembled WGS sequence"/>
</dbReference>
<organism evidence="1 2">
    <name type="scientific">Blattamonas nauphoetae</name>
    <dbReference type="NCBI Taxonomy" id="2049346"/>
    <lineage>
        <taxon>Eukaryota</taxon>
        <taxon>Metamonada</taxon>
        <taxon>Preaxostyla</taxon>
        <taxon>Oxymonadida</taxon>
        <taxon>Blattamonas</taxon>
    </lineage>
</organism>
<keyword evidence="2" id="KW-1185">Reference proteome</keyword>
<name>A0ABQ9WRV0_9EUKA</name>
<proteinExistence type="predicted"/>
<sequence length="220" mass="25030">MSITVRFDIIQYNNEQDHHLINQPSRQLCLHLPTTRKDEISSQETKFFDALESYFSFNHIISVRSMLSGLIYMKILLLNIAPLSHMDREDSSFHHLHNLQKCCGEHHDELAHILTLFTFASSPDERETVKMDMSVLIKRMSRQYRHSRQSGCTVCTAMIQLVKEESADFETSVTACTGNLITITPSRPVFTCTLVVLHPPRHSHSIFGQCPVGGAGRTSD</sequence>
<evidence type="ECO:0000313" key="1">
    <source>
        <dbReference type="EMBL" id="KAK2942230.1"/>
    </source>
</evidence>
<gene>
    <name evidence="1" type="ORF">BLNAU_22860</name>
</gene>